<dbReference type="PROSITE" id="PS00517">
    <property type="entry name" value="RNASE_3_1"/>
    <property type="match status" value="1"/>
</dbReference>
<keyword evidence="7 15" id="KW-0507">mRNA processing</keyword>
<accession>A0A1H4CKP8</accession>
<dbReference type="GO" id="GO:0005737">
    <property type="term" value="C:cytoplasm"/>
    <property type="evidence" value="ECO:0007669"/>
    <property type="project" value="UniProtKB-SubCell"/>
</dbReference>
<evidence type="ECO:0000256" key="3">
    <source>
        <dbReference type="ARBA" id="ARBA00010183"/>
    </source>
</evidence>
<name>A0A1H4CKP8_9GAMM</name>
<evidence type="ECO:0000256" key="11">
    <source>
        <dbReference type="ARBA" id="ARBA00022759"/>
    </source>
</evidence>
<evidence type="ECO:0000256" key="8">
    <source>
        <dbReference type="ARBA" id="ARBA00022694"/>
    </source>
</evidence>
<dbReference type="SMART" id="SM00358">
    <property type="entry name" value="DSRM"/>
    <property type="match status" value="1"/>
</dbReference>
<keyword evidence="15" id="KW-0699">rRNA-binding</keyword>
<evidence type="ECO:0000256" key="1">
    <source>
        <dbReference type="ARBA" id="ARBA00000109"/>
    </source>
</evidence>
<comment type="catalytic activity">
    <reaction evidence="1 15">
        <text>Endonucleolytic cleavage to 5'-phosphomonoester.</text>
        <dbReference type="EC" id="3.1.26.3"/>
    </reaction>
</comment>
<dbReference type="PANTHER" id="PTHR11207">
    <property type="entry name" value="RIBONUCLEASE III"/>
    <property type="match status" value="1"/>
</dbReference>
<evidence type="ECO:0000313" key="20">
    <source>
        <dbReference type="Proteomes" id="UP000242469"/>
    </source>
</evidence>
<comment type="cofactor">
    <cofactor evidence="15">
        <name>Mg(2+)</name>
        <dbReference type="ChEBI" id="CHEBI:18420"/>
    </cofactor>
</comment>
<evidence type="ECO:0000259" key="17">
    <source>
        <dbReference type="PROSITE" id="PS50137"/>
    </source>
</evidence>
<evidence type="ECO:0000256" key="4">
    <source>
        <dbReference type="ARBA" id="ARBA00011738"/>
    </source>
</evidence>
<dbReference type="Proteomes" id="UP000242469">
    <property type="component" value="Unassembled WGS sequence"/>
</dbReference>
<dbReference type="Gene3D" id="3.30.160.20">
    <property type="match status" value="1"/>
</dbReference>
<dbReference type="PROSITE" id="PS50142">
    <property type="entry name" value="RNASE_3_2"/>
    <property type="match status" value="1"/>
</dbReference>
<dbReference type="PANTHER" id="PTHR11207:SF0">
    <property type="entry name" value="RIBONUCLEASE 3"/>
    <property type="match status" value="1"/>
</dbReference>
<evidence type="ECO:0000256" key="12">
    <source>
        <dbReference type="ARBA" id="ARBA00022801"/>
    </source>
</evidence>
<dbReference type="EC" id="3.1.26.3" evidence="15"/>
<dbReference type="EMBL" id="FNRJ01000005">
    <property type="protein sequence ID" value="SEA60632.1"/>
    <property type="molecule type" value="Genomic_DNA"/>
</dbReference>
<dbReference type="SUPFAM" id="SSF54768">
    <property type="entry name" value="dsRNA-binding domain-like"/>
    <property type="match status" value="1"/>
</dbReference>
<evidence type="ECO:0000256" key="15">
    <source>
        <dbReference type="HAMAP-Rule" id="MF_00104"/>
    </source>
</evidence>
<dbReference type="GO" id="GO:0006364">
    <property type="term" value="P:rRNA processing"/>
    <property type="evidence" value="ECO:0007669"/>
    <property type="project" value="UniProtKB-UniRule"/>
</dbReference>
<sequence length="228" mass="25454">MIKPAAELARKLGNPCEDPELFELALTHRSCGKRNNERLEFLGDAILSFVIADDLYRRFPDAREGQMSRLRSRVVKGETLALIAREMAVGDYLRLGSGELKSGGFRRDSILADSVEAIIGAVYLDQGVEAARAFILHWFGPHLEQLDLNITLKDAKTRLQEFLQSRRSQLPLYELVSVEGEPHDQTFHIRCEISLLDAPTEGHGSSRRQAEQEAARAALAQLDQEASA</sequence>
<keyword evidence="20" id="KW-1185">Reference proteome</keyword>
<dbReference type="Pfam" id="PF14622">
    <property type="entry name" value="Ribonucleas_3_3"/>
    <property type="match status" value="1"/>
</dbReference>
<evidence type="ECO:0000256" key="10">
    <source>
        <dbReference type="ARBA" id="ARBA00022723"/>
    </source>
</evidence>
<evidence type="ECO:0000256" key="7">
    <source>
        <dbReference type="ARBA" id="ARBA00022664"/>
    </source>
</evidence>
<evidence type="ECO:0000313" key="19">
    <source>
        <dbReference type="EMBL" id="SEA60632.1"/>
    </source>
</evidence>
<organism evidence="19 20">
    <name type="scientific">Marinobacterium iners DSM 11526</name>
    <dbReference type="NCBI Taxonomy" id="1122198"/>
    <lineage>
        <taxon>Bacteria</taxon>
        <taxon>Pseudomonadati</taxon>
        <taxon>Pseudomonadota</taxon>
        <taxon>Gammaproteobacteria</taxon>
        <taxon>Oceanospirillales</taxon>
        <taxon>Oceanospirillaceae</taxon>
        <taxon>Marinobacterium</taxon>
    </lineage>
</organism>
<feature type="compositionally biased region" description="Low complexity" evidence="16">
    <location>
        <begin position="215"/>
        <end position="228"/>
    </location>
</feature>
<dbReference type="SUPFAM" id="SSF69065">
    <property type="entry name" value="RNase III domain-like"/>
    <property type="match status" value="1"/>
</dbReference>
<feature type="binding site" evidence="15">
    <location>
        <position position="40"/>
    </location>
    <ligand>
        <name>Mg(2+)</name>
        <dbReference type="ChEBI" id="CHEBI:18420"/>
    </ligand>
</feature>
<keyword evidence="9 15" id="KW-0540">Nuclease</keyword>
<keyword evidence="6 15" id="KW-0698">rRNA processing</keyword>
<dbReference type="STRING" id="1122198.SAMN02745729_10536"/>
<proteinExistence type="inferred from homology"/>
<dbReference type="Pfam" id="PF00035">
    <property type="entry name" value="dsrm"/>
    <property type="match status" value="1"/>
</dbReference>
<dbReference type="InterPro" id="IPR011907">
    <property type="entry name" value="RNase_III"/>
</dbReference>
<dbReference type="OrthoDB" id="9805026at2"/>
<dbReference type="GO" id="GO:0010468">
    <property type="term" value="P:regulation of gene expression"/>
    <property type="evidence" value="ECO:0007669"/>
    <property type="project" value="TreeGrafter"/>
</dbReference>
<dbReference type="InterPro" id="IPR036389">
    <property type="entry name" value="RNase_III_sf"/>
</dbReference>
<dbReference type="FunFam" id="1.10.1520.10:FF:000001">
    <property type="entry name" value="Ribonuclease 3"/>
    <property type="match status" value="1"/>
</dbReference>
<keyword evidence="8 15" id="KW-0819">tRNA processing</keyword>
<reference evidence="20" key="1">
    <citation type="submission" date="2016-10" db="EMBL/GenBank/DDBJ databases">
        <authorList>
            <person name="Varghese N."/>
            <person name="Submissions S."/>
        </authorList>
    </citation>
    <scope>NUCLEOTIDE SEQUENCE [LARGE SCALE GENOMIC DNA]</scope>
    <source>
        <strain evidence="20">DSM 11526</strain>
    </source>
</reference>
<feature type="domain" description="DRBM" evidence="17">
    <location>
        <begin position="154"/>
        <end position="224"/>
    </location>
</feature>
<evidence type="ECO:0000259" key="18">
    <source>
        <dbReference type="PROSITE" id="PS50142"/>
    </source>
</evidence>
<evidence type="ECO:0000256" key="13">
    <source>
        <dbReference type="ARBA" id="ARBA00022842"/>
    </source>
</evidence>
<feature type="binding site" evidence="15">
    <location>
        <position position="113"/>
    </location>
    <ligand>
        <name>Mg(2+)</name>
        <dbReference type="ChEBI" id="CHEBI:18420"/>
    </ligand>
</feature>
<evidence type="ECO:0000256" key="5">
    <source>
        <dbReference type="ARBA" id="ARBA00022490"/>
    </source>
</evidence>
<dbReference type="SMART" id="SM00535">
    <property type="entry name" value="RIBOc"/>
    <property type="match status" value="1"/>
</dbReference>
<evidence type="ECO:0000256" key="2">
    <source>
        <dbReference type="ARBA" id="ARBA00004496"/>
    </source>
</evidence>
<dbReference type="FunFam" id="3.30.160.20:FF:000003">
    <property type="entry name" value="Ribonuclease 3"/>
    <property type="match status" value="1"/>
</dbReference>
<keyword evidence="5 15" id="KW-0963">Cytoplasm</keyword>
<dbReference type="GO" id="GO:0046872">
    <property type="term" value="F:metal ion binding"/>
    <property type="evidence" value="ECO:0007669"/>
    <property type="project" value="UniProtKB-KW"/>
</dbReference>
<dbReference type="GO" id="GO:0006397">
    <property type="term" value="P:mRNA processing"/>
    <property type="evidence" value="ECO:0007669"/>
    <property type="project" value="UniProtKB-UniRule"/>
</dbReference>
<dbReference type="CDD" id="cd00593">
    <property type="entry name" value="RIBOc"/>
    <property type="match status" value="1"/>
</dbReference>
<protein>
    <recommendedName>
        <fullName evidence="15">Ribonuclease 3</fullName>
        <ecNumber evidence="15">3.1.26.3</ecNumber>
    </recommendedName>
    <alternativeName>
        <fullName evidence="15">Ribonuclease III</fullName>
        <shortName evidence="15">RNase III</shortName>
    </alternativeName>
</protein>
<feature type="binding site" evidence="15">
    <location>
        <position position="116"/>
    </location>
    <ligand>
        <name>Mg(2+)</name>
        <dbReference type="ChEBI" id="CHEBI:18420"/>
    </ligand>
</feature>
<evidence type="ECO:0000256" key="6">
    <source>
        <dbReference type="ARBA" id="ARBA00022552"/>
    </source>
</evidence>
<keyword evidence="13 15" id="KW-0460">Magnesium</keyword>
<dbReference type="HAMAP" id="MF_00104">
    <property type="entry name" value="RNase_III"/>
    <property type="match status" value="1"/>
</dbReference>
<dbReference type="RefSeq" id="WP_091825260.1">
    <property type="nucleotide sequence ID" value="NZ_FNRJ01000005.1"/>
</dbReference>
<feature type="active site" evidence="15">
    <location>
        <position position="116"/>
    </location>
</feature>
<evidence type="ECO:0000256" key="16">
    <source>
        <dbReference type="SAM" id="MobiDB-lite"/>
    </source>
</evidence>
<feature type="region of interest" description="Disordered" evidence="16">
    <location>
        <begin position="200"/>
        <end position="228"/>
    </location>
</feature>
<dbReference type="NCBIfam" id="TIGR02191">
    <property type="entry name" value="RNaseIII"/>
    <property type="match status" value="1"/>
</dbReference>
<dbReference type="GO" id="GO:0019843">
    <property type="term" value="F:rRNA binding"/>
    <property type="evidence" value="ECO:0007669"/>
    <property type="project" value="UniProtKB-KW"/>
</dbReference>
<dbReference type="GO" id="GO:0004525">
    <property type="term" value="F:ribonuclease III activity"/>
    <property type="evidence" value="ECO:0007669"/>
    <property type="project" value="UniProtKB-UniRule"/>
</dbReference>
<feature type="active site" evidence="15">
    <location>
        <position position="44"/>
    </location>
</feature>
<keyword evidence="12 15" id="KW-0378">Hydrolase</keyword>
<keyword evidence="11 15" id="KW-0255">Endonuclease</keyword>
<evidence type="ECO:0000256" key="14">
    <source>
        <dbReference type="ARBA" id="ARBA00022884"/>
    </source>
</evidence>
<dbReference type="InterPro" id="IPR014720">
    <property type="entry name" value="dsRBD_dom"/>
</dbReference>
<comment type="function">
    <text evidence="15">Digests double-stranded RNA. Involved in the processing of primary rRNA transcript to yield the immediate precursors to the large and small rRNAs (23S and 16S). Processes some mRNAs, and tRNAs when they are encoded in the rRNA operon. Processes pre-crRNA and tracrRNA of type II CRISPR loci if present in the organism.</text>
</comment>
<feature type="domain" description="RNase III" evidence="18">
    <location>
        <begin position="5"/>
        <end position="127"/>
    </location>
</feature>
<dbReference type="GO" id="GO:0003725">
    <property type="term" value="F:double-stranded RNA binding"/>
    <property type="evidence" value="ECO:0007669"/>
    <property type="project" value="TreeGrafter"/>
</dbReference>
<keyword evidence="10 15" id="KW-0479">Metal-binding</keyword>
<comment type="subcellular location">
    <subcellularLocation>
        <location evidence="2 15">Cytoplasm</location>
    </subcellularLocation>
</comment>
<evidence type="ECO:0000256" key="9">
    <source>
        <dbReference type="ARBA" id="ARBA00022722"/>
    </source>
</evidence>
<dbReference type="CDD" id="cd10845">
    <property type="entry name" value="DSRM_RNAse_III_family"/>
    <property type="match status" value="1"/>
</dbReference>
<gene>
    <name evidence="15" type="primary">rnc</name>
    <name evidence="19" type="ORF">SAMN02745729_10536</name>
</gene>
<comment type="similarity">
    <text evidence="3">Belongs to the ribonuclease III family.</text>
</comment>
<dbReference type="AlphaFoldDB" id="A0A1H4CKP8"/>
<dbReference type="PROSITE" id="PS50137">
    <property type="entry name" value="DS_RBD"/>
    <property type="match status" value="1"/>
</dbReference>
<keyword evidence="14 15" id="KW-0694">RNA-binding</keyword>
<dbReference type="Gene3D" id="1.10.1520.10">
    <property type="entry name" value="Ribonuclease III domain"/>
    <property type="match status" value="1"/>
</dbReference>
<dbReference type="GO" id="GO:0008033">
    <property type="term" value="P:tRNA processing"/>
    <property type="evidence" value="ECO:0007669"/>
    <property type="project" value="UniProtKB-KW"/>
</dbReference>
<dbReference type="InterPro" id="IPR000999">
    <property type="entry name" value="RNase_III_dom"/>
</dbReference>
<dbReference type="GO" id="GO:0042802">
    <property type="term" value="F:identical protein binding"/>
    <property type="evidence" value="ECO:0007669"/>
    <property type="project" value="UniProtKB-ARBA"/>
</dbReference>
<comment type="subunit">
    <text evidence="4 15">Homodimer.</text>
</comment>